<sequence length="170" mass="19064">MADEFKVSVKLPTTTNLDAKFRKQVNEIFNKHMLDAADELQRNSPVGATGGLKRGWDVIPARRQSSSYETQVTITNNAPAAINRIVGRAPGKFPPDAPVRAWVKAKGIDEKRTFIIRRAIARKGTKRWRDKQNFAGFDLKGNPLPNSPVKKAEAKIQAELEQLNLENLFK</sequence>
<evidence type="ECO:0000313" key="1">
    <source>
        <dbReference type="EMBL" id="MFB2832997.1"/>
    </source>
</evidence>
<dbReference type="Proteomes" id="UP001576780">
    <property type="component" value="Unassembled WGS sequence"/>
</dbReference>
<name>A0ABV4WDP2_9CYAN</name>
<organism evidence="1 2">
    <name type="scientific">Floridaenema evergladense BLCC-F167</name>
    <dbReference type="NCBI Taxonomy" id="3153639"/>
    <lineage>
        <taxon>Bacteria</taxon>
        <taxon>Bacillati</taxon>
        <taxon>Cyanobacteriota</taxon>
        <taxon>Cyanophyceae</taxon>
        <taxon>Oscillatoriophycideae</taxon>
        <taxon>Aerosakkonematales</taxon>
        <taxon>Aerosakkonemataceae</taxon>
        <taxon>Floridanema</taxon>
        <taxon>Floridanema evergladense</taxon>
    </lineage>
</organism>
<gene>
    <name evidence="1" type="ORF">ACE1CA_00530</name>
</gene>
<accession>A0ABV4WDP2</accession>
<comment type="caution">
    <text evidence="1">The sequence shown here is derived from an EMBL/GenBank/DDBJ whole genome shotgun (WGS) entry which is preliminary data.</text>
</comment>
<protein>
    <submittedName>
        <fullName evidence="1">HK97 gp10 family phage protein</fullName>
    </submittedName>
</protein>
<dbReference type="RefSeq" id="WP_413275472.1">
    <property type="nucleotide sequence ID" value="NZ_JBHFNT010000004.1"/>
</dbReference>
<reference evidence="1 2" key="1">
    <citation type="submission" date="2024-09" db="EMBL/GenBank/DDBJ databases">
        <title>Floridaenema gen nov. (Aerosakkonemataceae, Aerosakkonematales ord. nov., Cyanobacteria) from benthic tropical and subtropical fresh waters, with the description of four new species.</title>
        <authorList>
            <person name="Moretto J.A."/>
            <person name="Berthold D.E."/>
            <person name="Lefler F.W."/>
            <person name="Huang I.-S."/>
            <person name="Laughinghouse H. IV."/>
        </authorList>
    </citation>
    <scope>NUCLEOTIDE SEQUENCE [LARGE SCALE GENOMIC DNA]</scope>
    <source>
        <strain evidence="1 2">BLCC-F167</strain>
    </source>
</reference>
<proteinExistence type="predicted"/>
<keyword evidence="2" id="KW-1185">Reference proteome</keyword>
<evidence type="ECO:0000313" key="2">
    <source>
        <dbReference type="Proteomes" id="UP001576780"/>
    </source>
</evidence>
<dbReference type="EMBL" id="JBHFNT010000004">
    <property type="protein sequence ID" value="MFB2832997.1"/>
    <property type="molecule type" value="Genomic_DNA"/>
</dbReference>